<sequence length="104" mass="11561">MAPNTIWSSLSRLSSETPSSDDRTMRVFFLCVFKVELAGWAWWLTPVILALWEAEAGVLLELRSSSKTPVSTKNRKKLAEQLKIYTKNQPGMVAHACSPSYSGG</sequence>
<evidence type="ECO:0000313" key="2">
    <source>
        <dbReference type="Ensembl" id="ENSPSMP00000033665.1"/>
    </source>
</evidence>
<feature type="region of interest" description="Disordered" evidence="1">
    <location>
        <begin position="1"/>
        <end position="22"/>
    </location>
</feature>
<dbReference type="AlphaFoldDB" id="A0A8C9DU45"/>
<feature type="compositionally biased region" description="Low complexity" evidence="1">
    <location>
        <begin position="8"/>
        <end position="18"/>
    </location>
</feature>
<evidence type="ECO:0000256" key="1">
    <source>
        <dbReference type="SAM" id="MobiDB-lite"/>
    </source>
</evidence>
<accession>A0A8C9DU45</accession>
<organism evidence="2 3">
    <name type="scientific">Prolemur simus</name>
    <name type="common">Greater bamboo lemur</name>
    <name type="synonym">Hapalemur simus</name>
    <dbReference type="NCBI Taxonomy" id="1328070"/>
    <lineage>
        <taxon>Eukaryota</taxon>
        <taxon>Metazoa</taxon>
        <taxon>Chordata</taxon>
        <taxon>Craniata</taxon>
        <taxon>Vertebrata</taxon>
        <taxon>Euteleostomi</taxon>
        <taxon>Mammalia</taxon>
        <taxon>Eutheria</taxon>
        <taxon>Euarchontoglires</taxon>
        <taxon>Primates</taxon>
        <taxon>Strepsirrhini</taxon>
        <taxon>Lemuriformes</taxon>
        <taxon>Lemuridae</taxon>
        <taxon>Prolemur</taxon>
    </lineage>
</organism>
<dbReference type="Ensembl" id="ENSPSMT00000038787.1">
    <property type="protein sequence ID" value="ENSPSMP00000033665.1"/>
    <property type="gene ID" value="ENSPSMG00000023201.1"/>
</dbReference>
<keyword evidence="3" id="KW-1185">Reference proteome</keyword>
<evidence type="ECO:0000313" key="3">
    <source>
        <dbReference type="Proteomes" id="UP000694414"/>
    </source>
</evidence>
<reference evidence="2" key="2">
    <citation type="submission" date="2025-09" db="UniProtKB">
        <authorList>
            <consortium name="Ensembl"/>
        </authorList>
    </citation>
    <scope>IDENTIFICATION</scope>
</reference>
<name>A0A8C9DU45_PROSS</name>
<reference evidence="2" key="1">
    <citation type="submission" date="2025-08" db="UniProtKB">
        <authorList>
            <consortium name="Ensembl"/>
        </authorList>
    </citation>
    <scope>IDENTIFICATION</scope>
</reference>
<proteinExistence type="predicted"/>
<dbReference type="Proteomes" id="UP000694414">
    <property type="component" value="Unplaced"/>
</dbReference>
<protein>
    <submittedName>
        <fullName evidence="2">Uncharacterized protein</fullName>
    </submittedName>
</protein>